<protein>
    <submittedName>
        <fullName evidence="1">Uncharacterized protein</fullName>
    </submittedName>
</protein>
<sequence>MPKKTDPSPSALLPRRSTRGAAKLTNPSEGVASVTLGEPPVGPIDLQERLTSALQPPILSPITDVCDIDKEYSGIPSVSVSSTASDQVLGSFPRDGSEKTSSAVAGNRVARKTGPAKNLVLAGNTAGRSDLGSSGSPGVPSLNTGGGSNSNSGNNSCSMNEYGGLTYAGASSFPLPPVSGEAAVAPSHVVSVSHASDVRVHGPAGVIEHMHGVQDEQGSKLNPGNAVEMGCMRHASS</sequence>
<gene>
    <name evidence="1" type="ORF">L1987_79582</name>
</gene>
<comment type="caution">
    <text evidence="1">The sequence shown here is derived from an EMBL/GenBank/DDBJ whole genome shotgun (WGS) entry which is preliminary data.</text>
</comment>
<organism evidence="1 2">
    <name type="scientific">Smallanthus sonchifolius</name>
    <dbReference type="NCBI Taxonomy" id="185202"/>
    <lineage>
        <taxon>Eukaryota</taxon>
        <taxon>Viridiplantae</taxon>
        <taxon>Streptophyta</taxon>
        <taxon>Embryophyta</taxon>
        <taxon>Tracheophyta</taxon>
        <taxon>Spermatophyta</taxon>
        <taxon>Magnoliopsida</taxon>
        <taxon>eudicotyledons</taxon>
        <taxon>Gunneridae</taxon>
        <taxon>Pentapetalae</taxon>
        <taxon>asterids</taxon>
        <taxon>campanulids</taxon>
        <taxon>Asterales</taxon>
        <taxon>Asteraceae</taxon>
        <taxon>Asteroideae</taxon>
        <taxon>Heliantheae alliance</taxon>
        <taxon>Millerieae</taxon>
        <taxon>Smallanthus</taxon>
    </lineage>
</organism>
<evidence type="ECO:0000313" key="2">
    <source>
        <dbReference type="Proteomes" id="UP001056120"/>
    </source>
</evidence>
<accession>A0ACB8YKU4</accession>
<dbReference type="Proteomes" id="UP001056120">
    <property type="component" value="Linkage Group LG27"/>
</dbReference>
<reference evidence="2" key="1">
    <citation type="journal article" date="2022" name="Mol. Ecol. Resour.">
        <title>The genomes of chicory, endive, great burdock and yacon provide insights into Asteraceae palaeo-polyploidization history and plant inulin production.</title>
        <authorList>
            <person name="Fan W."/>
            <person name="Wang S."/>
            <person name="Wang H."/>
            <person name="Wang A."/>
            <person name="Jiang F."/>
            <person name="Liu H."/>
            <person name="Zhao H."/>
            <person name="Xu D."/>
            <person name="Zhang Y."/>
        </authorList>
    </citation>
    <scope>NUCLEOTIDE SEQUENCE [LARGE SCALE GENOMIC DNA]</scope>
    <source>
        <strain evidence="2">cv. Yunnan</strain>
    </source>
</reference>
<name>A0ACB8YKU4_9ASTR</name>
<keyword evidence="2" id="KW-1185">Reference proteome</keyword>
<dbReference type="EMBL" id="CM042044">
    <property type="protein sequence ID" value="KAI3685913.1"/>
    <property type="molecule type" value="Genomic_DNA"/>
</dbReference>
<reference evidence="1 2" key="2">
    <citation type="journal article" date="2022" name="Mol. Ecol. Resour.">
        <title>The genomes of chicory, endive, great burdock and yacon provide insights into Asteraceae paleo-polyploidization history and plant inulin production.</title>
        <authorList>
            <person name="Fan W."/>
            <person name="Wang S."/>
            <person name="Wang H."/>
            <person name="Wang A."/>
            <person name="Jiang F."/>
            <person name="Liu H."/>
            <person name="Zhao H."/>
            <person name="Xu D."/>
            <person name="Zhang Y."/>
        </authorList>
    </citation>
    <scope>NUCLEOTIDE SEQUENCE [LARGE SCALE GENOMIC DNA]</scope>
    <source>
        <strain evidence="2">cv. Yunnan</strain>
        <tissue evidence="1">Leaves</tissue>
    </source>
</reference>
<proteinExistence type="predicted"/>
<evidence type="ECO:0000313" key="1">
    <source>
        <dbReference type="EMBL" id="KAI3685913.1"/>
    </source>
</evidence>